<protein>
    <recommendedName>
        <fullName evidence="4">SH3 domain-containing protein</fullName>
    </recommendedName>
</protein>
<comment type="caution">
    <text evidence="2">The sequence shown here is derived from an EMBL/GenBank/DDBJ whole genome shotgun (WGS) entry which is preliminary data.</text>
</comment>
<feature type="signal peptide" evidence="1">
    <location>
        <begin position="1"/>
        <end position="28"/>
    </location>
</feature>
<dbReference type="Proteomes" id="UP001141259">
    <property type="component" value="Unassembled WGS sequence"/>
</dbReference>
<evidence type="ECO:0000313" key="2">
    <source>
        <dbReference type="EMBL" id="MCS7479663.1"/>
    </source>
</evidence>
<keyword evidence="1" id="KW-0732">Signal</keyword>
<proteinExistence type="predicted"/>
<name>A0A9X2VQL6_9PSEU</name>
<sequence length="143" mass="14704">MRKLIPALAITAAVAGLGLTAQPIAANAAPASSADTLASVTNEPPNWTPTNISAMACWDEDVVNGPGGTSVKNSIWLRNGPNAGCGDSSGYSLPVGTRLGGWCYRYNESGNKWYYVSVGGAAPYGWIYSGNVTSDASSITTPC</sequence>
<reference evidence="2" key="1">
    <citation type="submission" date="2022-08" db="EMBL/GenBank/DDBJ databases">
        <authorList>
            <person name="Tistechok S."/>
            <person name="Samborskyy M."/>
            <person name="Roman I."/>
        </authorList>
    </citation>
    <scope>NUCLEOTIDE SEQUENCE</scope>
    <source>
        <strain evidence="2">DSM 103496</strain>
    </source>
</reference>
<dbReference type="RefSeq" id="WP_259625154.1">
    <property type="nucleotide sequence ID" value="NZ_JANYMP010000010.1"/>
</dbReference>
<dbReference type="AlphaFoldDB" id="A0A9X2VQL6"/>
<dbReference type="EMBL" id="JANYMP010000010">
    <property type="protein sequence ID" value="MCS7479663.1"/>
    <property type="molecule type" value="Genomic_DNA"/>
</dbReference>
<evidence type="ECO:0000313" key="3">
    <source>
        <dbReference type="Proteomes" id="UP001141259"/>
    </source>
</evidence>
<evidence type="ECO:0008006" key="4">
    <source>
        <dbReference type="Google" id="ProtNLM"/>
    </source>
</evidence>
<gene>
    <name evidence="2" type="ORF">NZH93_22615</name>
</gene>
<organism evidence="2 3">
    <name type="scientific">Umezawaea endophytica</name>
    <dbReference type="NCBI Taxonomy" id="1654476"/>
    <lineage>
        <taxon>Bacteria</taxon>
        <taxon>Bacillati</taxon>
        <taxon>Actinomycetota</taxon>
        <taxon>Actinomycetes</taxon>
        <taxon>Pseudonocardiales</taxon>
        <taxon>Pseudonocardiaceae</taxon>
        <taxon>Umezawaea</taxon>
    </lineage>
</organism>
<keyword evidence="3" id="KW-1185">Reference proteome</keyword>
<evidence type="ECO:0000256" key="1">
    <source>
        <dbReference type="SAM" id="SignalP"/>
    </source>
</evidence>
<feature type="chain" id="PRO_5040938275" description="SH3 domain-containing protein" evidence="1">
    <location>
        <begin position="29"/>
        <end position="143"/>
    </location>
</feature>
<accession>A0A9X2VQL6</accession>